<dbReference type="OrthoDB" id="2422134at2759"/>
<accession>A0A9P8XSN8</accession>
<dbReference type="Pfam" id="PF12296">
    <property type="entry name" value="HsbA"/>
    <property type="match status" value="1"/>
</dbReference>
<feature type="signal peptide" evidence="1">
    <location>
        <begin position="1"/>
        <end position="19"/>
    </location>
</feature>
<dbReference type="PANTHER" id="PTHR38123">
    <property type="entry name" value="CELL WALL SERINE-THREONINE-RICH GALACTOMANNOPROTEIN MP1 (AFU_ORTHOLOGUE AFUA_4G03240)"/>
    <property type="match status" value="1"/>
</dbReference>
<dbReference type="GeneID" id="70185366"/>
<dbReference type="AlphaFoldDB" id="A0A9P8XSN8"/>
<dbReference type="Gene3D" id="1.20.1280.140">
    <property type="match status" value="1"/>
</dbReference>
<dbReference type="InterPro" id="IPR021054">
    <property type="entry name" value="Cell_wall_mannoprotein_1"/>
</dbReference>
<protein>
    <submittedName>
        <fullName evidence="2">Hydrophobic surface binding protein A-domain-containing protein</fullName>
    </submittedName>
</protein>
<organism evidence="2 3">
    <name type="scientific">Microdochium trichocladiopsis</name>
    <dbReference type="NCBI Taxonomy" id="1682393"/>
    <lineage>
        <taxon>Eukaryota</taxon>
        <taxon>Fungi</taxon>
        <taxon>Dikarya</taxon>
        <taxon>Ascomycota</taxon>
        <taxon>Pezizomycotina</taxon>
        <taxon>Sordariomycetes</taxon>
        <taxon>Xylariomycetidae</taxon>
        <taxon>Xylariales</taxon>
        <taxon>Microdochiaceae</taxon>
        <taxon>Microdochium</taxon>
    </lineage>
</organism>
<sequence length="184" mass="18940">MLFKNVFVAATALFGFAAASPVGVAEKSVLPRQASAIKTALLAAQAQTITLRDTFAAATGTDPNEVTTLRAQSASLLNSINAATAVVQASPALTLLDVLGFASTVSSLQQTLDSTLDVVVSKKPQVDSLGLTAEVHQTLLDQKAAIDNFGVVLLTKVPTAAKSIAQGYINNFDASFNTAIAAYA</sequence>
<dbReference type="GO" id="GO:0005576">
    <property type="term" value="C:extracellular region"/>
    <property type="evidence" value="ECO:0007669"/>
    <property type="project" value="TreeGrafter"/>
</dbReference>
<evidence type="ECO:0000313" key="2">
    <source>
        <dbReference type="EMBL" id="KAH7014500.1"/>
    </source>
</evidence>
<proteinExistence type="predicted"/>
<dbReference type="PANTHER" id="PTHR38123:SF6">
    <property type="entry name" value="CELL WALL SERINE-THREONINE-RICH GALACTOMANNOPROTEIN MP1 (AFU_ORTHOLOGUE AFUA_4G03240)"/>
    <property type="match status" value="1"/>
</dbReference>
<keyword evidence="3" id="KW-1185">Reference proteome</keyword>
<reference evidence="2" key="1">
    <citation type="journal article" date="2021" name="Nat. Commun.">
        <title>Genetic determinants of endophytism in the Arabidopsis root mycobiome.</title>
        <authorList>
            <person name="Mesny F."/>
            <person name="Miyauchi S."/>
            <person name="Thiergart T."/>
            <person name="Pickel B."/>
            <person name="Atanasova L."/>
            <person name="Karlsson M."/>
            <person name="Huettel B."/>
            <person name="Barry K.W."/>
            <person name="Haridas S."/>
            <person name="Chen C."/>
            <person name="Bauer D."/>
            <person name="Andreopoulos W."/>
            <person name="Pangilinan J."/>
            <person name="LaButti K."/>
            <person name="Riley R."/>
            <person name="Lipzen A."/>
            <person name="Clum A."/>
            <person name="Drula E."/>
            <person name="Henrissat B."/>
            <person name="Kohler A."/>
            <person name="Grigoriev I.V."/>
            <person name="Martin F.M."/>
            <person name="Hacquard S."/>
        </authorList>
    </citation>
    <scope>NUCLEOTIDE SEQUENCE</scope>
    <source>
        <strain evidence="2">MPI-CAGE-CH-0230</strain>
    </source>
</reference>
<evidence type="ECO:0000256" key="1">
    <source>
        <dbReference type="SAM" id="SignalP"/>
    </source>
</evidence>
<keyword evidence="1" id="KW-0732">Signal</keyword>
<evidence type="ECO:0000313" key="3">
    <source>
        <dbReference type="Proteomes" id="UP000756346"/>
    </source>
</evidence>
<dbReference type="RefSeq" id="XP_046005467.1">
    <property type="nucleotide sequence ID" value="XM_046155820.1"/>
</dbReference>
<feature type="chain" id="PRO_5040261855" evidence="1">
    <location>
        <begin position="20"/>
        <end position="184"/>
    </location>
</feature>
<dbReference type="Proteomes" id="UP000756346">
    <property type="component" value="Unassembled WGS sequence"/>
</dbReference>
<dbReference type="EMBL" id="JAGTJQ010000013">
    <property type="protein sequence ID" value="KAH7014500.1"/>
    <property type="molecule type" value="Genomic_DNA"/>
</dbReference>
<comment type="caution">
    <text evidence="2">The sequence shown here is derived from an EMBL/GenBank/DDBJ whole genome shotgun (WGS) entry which is preliminary data.</text>
</comment>
<name>A0A9P8XSN8_9PEZI</name>
<gene>
    <name evidence="2" type="ORF">B0I36DRAFT_338807</name>
</gene>